<organism evidence="1">
    <name type="scientific">Pseudomonas putida</name>
    <name type="common">Arthrobacter siderocapsulatus</name>
    <dbReference type="NCBI Taxonomy" id="303"/>
    <lineage>
        <taxon>Bacteria</taxon>
        <taxon>Pseudomonadati</taxon>
        <taxon>Pseudomonadota</taxon>
        <taxon>Gammaproteobacteria</taxon>
        <taxon>Pseudomonadales</taxon>
        <taxon>Pseudomonadaceae</taxon>
        <taxon>Pseudomonas</taxon>
    </lineage>
</organism>
<accession>A0A1B2FDY0</accession>
<reference evidence="1" key="1">
    <citation type="submission" date="2016-07" db="EMBL/GenBank/DDBJ databases">
        <title>New class B carbapenemase carried by novel plasmid in Pseudomonas putida enviromental strain in eastern Amazonia.</title>
        <authorList>
            <person name="Souza C.O."/>
            <person name="Lima K.V."/>
            <person name="Brasiliense D.M."/>
            <person name="Perez-Chaparro P.J."/>
            <person name="Mamizuka E.M."/>
            <person name="Lima M.O."/>
            <person name="Lima L.N."/>
            <person name="McCulloch J.A."/>
        </authorList>
    </citation>
    <scope>NUCLEOTIDE SEQUENCE [LARGE SCALE GENOMIC DNA]</scope>
    <source>
        <strain evidence="1">IEC33019</strain>
    </source>
</reference>
<sequence length="98" mass="11227">MNVLVTPMRRCGVELSKQERRDYRAVKGDVYVQCIHDQRMGRATNQAYVRPNMPMDPEPLPPLYDARLSGMATLGFVLSGFEVIDGCAYAQSWWCRLE</sequence>
<dbReference type="EMBL" id="CP016634">
    <property type="protein sequence ID" value="ANY90426.1"/>
    <property type="molecule type" value="Genomic_DNA"/>
</dbReference>
<evidence type="ECO:0000313" key="1">
    <source>
        <dbReference type="EMBL" id="ANY90426.1"/>
    </source>
</evidence>
<protein>
    <submittedName>
        <fullName evidence="1">Uncharacterized protein</fullName>
    </submittedName>
</protein>
<dbReference type="RefSeq" id="WP_099594003.1">
    <property type="nucleotide sequence ID" value="NZ_CP016634.1"/>
</dbReference>
<dbReference type="AlphaFoldDB" id="A0A1B2FDY0"/>
<name>A0A1B2FDY0_PSEPU</name>
<gene>
    <name evidence="1" type="ORF">IEC33019_4944</name>
</gene>
<proteinExistence type="predicted"/>